<dbReference type="Proteomes" id="UP001319874">
    <property type="component" value="Chromosome 2"/>
</dbReference>
<dbReference type="EMBL" id="AP024956">
    <property type="protein sequence ID" value="BCZ81718.1"/>
    <property type="molecule type" value="Genomic_DNA"/>
</dbReference>
<accession>A0ABN6JLE3</accession>
<dbReference type="Pfam" id="PF20398">
    <property type="entry name" value="DUF6691"/>
    <property type="match status" value="1"/>
</dbReference>
<evidence type="ECO:0000313" key="3">
    <source>
        <dbReference type="Proteomes" id="UP001319874"/>
    </source>
</evidence>
<organism evidence="2 3">
    <name type="scientific">Paraburkholderia terrae</name>
    <dbReference type="NCBI Taxonomy" id="311230"/>
    <lineage>
        <taxon>Bacteria</taxon>
        <taxon>Pseudomonadati</taxon>
        <taxon>Pseudomonadota</taxon>
        <taxon>Betaproteobacteria</taxon>
        <taxon>Burkholderiales</taxon>
        <taxon>Burkholderiaceae</taxon>
        <taxon>Paraburkholderia</taxon>
    </lineage>
</organism>
<keyword evidence="1" id="KW-0812">Transmembrane</keyword>
<keyword evidence="1" id="KW-1133">Transmembrane helix</keyword>
<keyword evidence="1" id="KW-0472">Membrane</keyword>
<reference evidence="2 3" key="1">
    <citation type="journal article" date="2022" name="Front. Microbiol.">
        <title>Identification and characterization of a novel class of self-sufficient cytochrome P450 hydroxylase involved in cyclohexanecarboxylate degradation in Paraburkholderia terrae strain KU-64.</title>
        <authorList>
            <person name="Yamamoto T."/>
            <person name="Hasegawa Y."/>
            <person name="Iwaki H."/>
        </authorList>
    </citation>
    <scope>NUCLEOTIDE SEQUENCE [LARGE SCALE GENOMIC DNA]</scope>
    <source>
        <strain evidence="2 3">KU-64</strain>
    </source>
</reference>
<protein>
    <submittedName>
        <fullName evidence="2">Uncharacterized protein</fullName>
    </submittedName>
</protein>
<evidence type="ECO:0000313" key="2">
    <source>
        <dbReference type="EMBL" id="BCZ81718.1"/>
    </source>
</evidence>
<name>A0ABN6JLE3_9BURK</name>
<evidence type="ECO:0000256" key="1">
    <source>
        <dbReference type="SAM" id="Phobius"/>
    </source>
</evidence>
<dbReference type="InterPro" id="IPR046513">
    <property type="entry name" value="DUF6691"/>
</dbReference>
<feature type="transmembrane region" description="Helical" evidence="1">
    <location>
        <begin position="28"/>
        <end position="46"/>
    </location>
</feature>
<sequence length="56" mass="5681">MAVLTALLVRAGFCPGRALVALGAGYPKAVGFVAAMAAGITVFELLERAKSAMEQA</sequence>
<keyword evidence="3" id="KW-1185">Reference proteome</keyword>
<gene>
    <name evidence="2" type="ORF">PTKU64_53930</name>
</gene>
<proteinExistence type="predicted"/>